<dbReference type="PANTHER" id="PTHR35315">
    <property type="entry name" value="ACI13"/>
    <property type="match status" value="1"/>
</dbReference>
<protein>
    <recommendedName>
        <fullName evidence="4">RAB6-interacting golgin</fullName>
    </recommendedName>
</protein>
<feature type="region of interest" description="Disordered" evidence="1">
    <location>
        <begin position="1"/>
        <end position="31"/>
    </location>
</feature>
<dbReference type="EMBL" id="JBJUIK010000007">
    <property type="protein sequence ID" value="KAL3524216.1"/>
    <property type="molecule type" value="Genomic_DNA"/>
</dbReference>
<gene>
    <name evidence="2" type="ORF">ACH5RR_017050</name>
</gene>
<dbReference type="PANTHER" id="PTHR35315:SF1">
    <property type="entry name" value="RAB6-INTERACTING GOLGIN"/>
    <property type="match status" value="1"/>
</dbReference>
<dbReference type="AlphaFoldDB" id="A0ABD2ZZS3"/>
<name>A0ABD2ZZS3_9GENT</name>
<proteinExistence type="predicted"/>
<dbReference type="Proteomes" id="UP001630127">
    <property type="component" value="Unassembled WGS sequence"/>
</dbReference>
<feature type="region of interest" description="Disordered" evidence="1">
    <location>
        <begin position="157"/>
        <end position="265"/>
    </location>
</feature>
<feature type="compositionally biased region" description="Low complexity" evidence="1">
    <location>
        <begin position="1"/>
        <end position="18"/>
    </location>
</feature>
<feature type="compositionally biased region" description="Polar residues" evidence="1">
    <location>
        <begin position="199"/>
        <end position="208"/>
    </location>
</feature>
<comment type="caution">
    <text evidence="2">The sequence shown here is derived from an EMBL/GenBank/DDBJ whole genome shotgun (WGS) entry which is preliminary data.</text>
</comment>
<reference evidence="2 3" key="1">
    <citation type="submission" date="2024-11" db="EMBL/GenBank/DDBJ databases">
        <title>A near-complete genome assembly of Cinchona calisaya.</title>
        <authorList>
            <person name="Lian D.C."/>
            <person name="Zhao X.W."/>
            <person name="Wei L."/>
        </authorList>
    </citation>
    <scope>NUCLEOTIDE SEQUENCE [LARGE SCALE GENOMIC DNA]</scope>
    <source>
        <tissue evidence="2">Nenye</tissue>
    </source>
</reference>
<feature type="compositionally biased region" description="Polar residues" evidence="1">
    <location>
        <begin position="175"/>
        <end position="185"/>
    </location>
</feature>
<organism evidence="2 3">
    <name type="scientific">Cinchona calisaya</name>
    <dbReference type="NCBI Taxonomy" id="153742"/>
    <lineage>
        <taxon>Eukaryota</taxon>
        <taxon>Viridiplantae</taxon>
        <taxon>Streptophyta</taxon>
        <taxon>Embryophyta</taxon>
        <taxon>Tracheophyta</taxon>
        <taxon>Spermatophyta</taxon>
        <taxon>Magnoliopsida</taxon>
        <taxon>eudicotyledons</taxon>
        <taxon>Gunneridae</taxon>
        <taxon>Pentapetalae</taxon>
        <taxon>asterids</taxon>
        <taxon>lamiids</taxon>
        <taxon>Gentianales</taxon>
        <taxon>Rubiaceae</taxon>
        <taxon>Cinchonoideae</taxon>
        <taxon>Cinchoneae</taxon>
        <taxon>Cinchona</taxon>
    </lineage>
</organism>
<evidence type="ECO:0000256" key="1">
    <source>
        <dbReference type="SAM" id="MobiDB-lite"/>
    </source>
</evidence>
<dbReference type="InterPro" id="IPR007033">
    <property type="entry name" value="GORAB"/>
</dbReference>
<dbReference type="Pfam" id="PF04949">
    <property type="entry name" value="Transcrip_act"/>
    <property type="match status" value="1"/>
</dbReference>
<evidence type="ECO:0008006" key="4">
    <source>
        <dbReference type="Google" id="ProtNLM"/>
    </source>
</evidence>
<keyword evidence="3" id="KW-1185">Reference proteome</keyword>
<accession>A0ABD2ZZS3</accession>
<sequence>MAANVNPNPSPDNNVRPVLQPEIGPDGLPRESPVIAYTEKIIEEEQLQLQKYIQENYSKIRDVERELANLSMEMKLTSGPKKAALEHMRKKIEMSNDRLRVAKQKEEQARKAWEEASKAVKDEEAFKQKLCEDLNNLVQESSNTQLARLEELKRRLEAINPSRPSTSVPVDGNQMAHSPSKTTQDAALGTGNVELASEPTGQVSSQGNARHAPITNGNQGPDSEGRGRKKTVTQGRAKGIEAVPKGRGSAAPGWTGAGFDVDGRS</sequence>
<evidence type="ECO:0000313" key="3">
    <source>
        <dbReference type="Proteomes" id="UP001630127"/>
    </source>
</evidence>
<evidence type="ECO:0000313" key="2">
    <source>
        <dbReference type="EMBL" id="KAL3524216.1"/>
    </source>
</evidence>